<sequence length="265" mass="30673">MSNLDIIFYVAIGGSLLTIFCKKIFNFFDYSKVEVAEINSADKNISSARVEEIIKAFMNYLGITQDQLKINYETGESYTKIFTMLNRRKKVINIPKWVMPSVGYELDYLLASIWYNAKLFKKDKGIRRMQIIAHTLPLVAGCIYVLALCLAITLLFVKVLIMNEIDFESSFLSIIYKIKILETICLVFYAIYLLCEVNSLQIKFLLESNYERNIVKFVDEELTGYKSDITAARLYAVQIKKMHFDSFRFNSKTSNLKFLGPFVCL</sequence>
<dbReference type="Proteomes" id="UP000231179">
    <property type="component" value="Chromosome"/>
</dbReference>
<feature type="transmembrane region" description="Helical" evidence="1">
    <location>
        <begin position="131"/>
        <end position="162"/>
    </location>
</feature>
<keyword evidence="3" id="KW-1185">Reference proteome</keyword>
<dbReference type="KEGG" id="scla:SCLARK_001536"/>
<accession>A0A1Y0L230</accession>
<evidence type="ECO:0000313" key="2">
    <source>
        <dbReference type="EMBL" id="ATX71373.1"/>
    </source>
</evidence>
<gene>
    <name evidence="2" type="ORF">SCLAR_v1c10730</name>
</gene>
<dbReference type="RefSeq" id="WP_100254912.1">
    <property type="nucleotide sequence ID" value="NZ_CP015819.1"/>
</dbReference>
<keyword evidence="1" id="KW-0472">Membrane</keyword>
<feature type="transmembrane region" description="Helical" evidence="1">
    <location>
        <begin position="6"/>
        <end position="25"/>
    </location>
</feature>
<feature type="transmembrane region" description="Helical" evidence="1">
    <location>
        <begin position="174"/>
        <end position="195"/>
    </location>
</feature>
<evidence type="ECO:0000313" key="3">
    <source>
        <dbReference type="Proteomes" id="UP000231179"/>
    </source>
</evidence>
<name>A0A1Y0L230_9MOLU</name>
<dbReference type="OrthoDB" id="391715at2"/>
<proteinExistence type="predicted"/>
<organism evidence="2 3">
    <name type="scientific">Spiroplasma clarkii</name>
    <dbReference type="NCBI Taxonomy" id="2139"/>
    <lineage>
        <taxon>Bacteria</taxon>
        <taxon>Bacillati</taxon>
        <taxon>Mycoplasmatota</taxon>
        <taxon>Mollicutes</taxon>
        <taxon>Entomoplasmatales</taxon>
        <taxon>Spiroplasmataceae</taxon>
        <taxon>Spiroplasma</taxon>
    </lineage>
</organism>
<dbReference type="EMBL" id="CP024870">
    <property type="protein sequence ID" value="ATX71373.1"/>
    <property type="molecule type" value="Genomic_DNA"/>
</dbReference>
<protein>
    <submittedName>
        <fullName evidence="2">Transmembrane protein</fullName>
    </submittedName>
</protein>
<dbReference type="AlphaFoldDB" id="A0A1Y0L230"/>
<evidence type="ECO:0000256" key="1">
    <source>
        <dbReference type="SAM" id="Phobius"/>
    </source>
</evidence>
<reference evidence="2 3" key="1">
    <citation type="submission" date="2017-11" db="EMBL/GenBank/DDBJ databases">
        <title>Complete genome sequence of Spiroplasma clarkii CN-5 (DSM 19994).</title>
        <authorList>
            <person name="Tsai Y.-M."/>
            <person name="Chang A."/>
            <person name="Lo W.-S."/>
            <person name="Kuo C.-H."/>
        </authorList>
    </citation>
    <scope>NUCLEOTIDE SEQUENCE [LARGE SCALE GENOMIC DNA]</scope>
    <source>
        <strain evidence="2 3">CN-5</strain>
    </source>
</reference>
<keyword evidence="1" id="KW-1133">Transmembrane helix</keyword>
<keyword evidence="1 2" id="KW-0812">Transmembrane</keyword>